<dbReference type="Gene3D" id="1.10.10.10">
    <property type="entry name" value="Winged helix-like DNA-binding domain superfamily/Winged helix DNA-binding domain"/>
    <property type="match status" value="1"/>
</dbReference>
<protein>
    <submittedName>
        <fullName evidence="2">Rrf2 family nitric oxide-sensitive transcriptional repressor</fullName>
    </submittedName>
</protein>
<dbReference type="Proteomes" id="UP000522081">
    <property type="component" value="Unassembled WGS sequence"/>
</dbReference>
<dbReference type="PANTHER" id="PTHR33221">
    <property type="entry name" value="WINGED HELIX-TURN-HELIX TRANSCRIPTIONAL REGULATOR, RRF2 FAMILY"/>
    <property type="match status" value="1"/>
</dbReference>
<proteinExistence type="predicted"/>
<evidence type="ECO:0000256" key="1">
    <source>
        <dbReference type="ARBA" id="ARBA00023125"/>
    </source>
</evidence>
<accession>A0A7Y9Y1F1</accession>
<keyword evidence="3" id="KW-1185">Reference proteome</keyword>
<dbReference type="PROSITE" id="PS01332">
    <property type="entry name" value="HTH_RRF2_1"/>
    <property type="match status" value="1"/>
</dbReference>
<sequence length="170" mass="18404">MHLYSVGKRCKQRASYEEPIIRLTLHTDYALRILLHAAARDGERLSISAVAEQHGISRNHVMKVINHLANLGLLRTARGPGGGFWLARDPESISLGEVVRKTEPTLKPADCGSCVLNYGCGLQPILQEAVKSFLAVLDTKSLADALADSRLDFSRLPASSDGASEGTDLL</sequence>
<dbReference type="InterPro" id="IPR000944">
    <property type="entry name" value="Tscrpt_reg_Rrf2"/>
</dbReference>
<dbReference type="NCBIfam" id="TIGR00738">
    <property type="entry name" value="rrf2_super"/>
    <property type="match status" value="1"/>
</dbReference>
<reference evidence="2 3" key="1">
    <citation type="submission" date="2020-07" db="EMBL/GenBank/DDBJ databases">
        <title>Genomic Encyclopedia of Type Strains, Phase IV (KMG-IV): sequencing the most valuable type-strain genomes for metagenomic binning, comparative biology and taxonomic classification.</title>
        <authorList>
            <person name="Goeker M."/>
        </authorList>
    </citation>
    <scope>NUCLEOTIDE SEQUENCE [LARGE SCALE GENOMIC DNA]</scope>
    <source>
        <strain evidence="2 3">DSM 29043</strain>
    </source>
</reference>
<dbReference type="RefSeq" id="WP_218845331.1">
    <property type="nucleotide sequence ID" value="NZ_BMGF01000020.1"/>
</dbReference>
<organism evidence="2 3">
    <name type="scientific">Novosphingobium marinum</name>
    <dbReference type="NCBI Taxonomy" id="1514948"/>
    <lineage>
        <taxon>Bacteria</taxon>
        <taxon>Pseudomonadati</taxon>
        <taxon>Pseudomonadota</taxon>
        <taxon>Alphaproteobacteria</taxon>
        <taxon>Sphingomonadales</taxon>
        <taxon>Sphingomonadaceae</taxon>
        <taxon>Novosphingobium</taxon>
    </lineage>
</organism>
<dbReference type="AlphaFoldDB" id="A0A7Y9Y1F1"/>
<name>A0A7Y9Y1F1_9SPHN</name>
<dbReference type="GO" id="GO:0005829">
    <property type="term" value="C:cytosol"/>
    <property type="evidence" value="ECO:0007669"/>
    <property type="project" value="TreeGrafter"/>
</dbReference>
<dbReference type="PANTHER" id="PTHR33221:SF4">
    <property type="entry name" value="HTH-TYPE TRANSCRIPTIONAL REPRESSOR NSRR"/>
    <property type="match status" value="1"/>
</dbReference>
<dbReference type="GO" id="GO:0003677">
    <property type="term" value="F:DNA binding"/>
    <property type="evidence" value="ECO:0007669"/>
    <property type="project" value="UniProtKB-KW"/>
</dbReference>
<dbReference type="GO" id="GO:0003700">
    <property type="term" value="F:DNA-binding transcription factor activity"/>
    <property type="evidence" value="ECO:0007669"/>
    <property type="project" value="TreeGrafter"/>
</dbReference>
<gene>
    <name evidence="2" type="ORF">FHS75_003561</name>
</gene>
<dbReference type="SUPFAM" id="SSF46785">
    <property type="entry name" value="Winged helix' DNA-binding domain"/>
    <property type="match status" value="1"/>
</dbReference>
<dbReference type="EMBL" id="JACBZF010000017">
    <property type="protein sequence ID" value="NYH97200.1"/>
    <property type="molecule type" value="Genomic_DNA"/>
</dbReference>
<dbReference type="PROSITE" id="PS51197">
    <property type="entry name" value="HTH_RRF2_2"/>
    <property type="match status" value="1"/>
</dbReference>
<dbReference type="InterPro" id="IPR036388">
    <property type="entry name" value="WH-like_DNA-bd_sf"/>
</dbReference>
<evidence type="ECO:0000313" key="3">
    <source>
        <dbReference type="Proteomes" id="UP000522081"/>
    </source>
</evidence>
<evidence type="ECO:0000313" key="2">
    <source>
        <dbReference type="EMBL" id="NYH97200.1"/>
    </source>
</evidence>
<dbReference type="InterPro" id="IPR036390">
    <property type="entry name" value="WH_DNA-bd_sf"/>
</dbReference>
<keyword evidence="1" id="KW-0238">DNA-binding</keyword>
<dbReference type="InterPro" id="IPR030489">
    <property type="entry name" value="TR_Rrf2-type_CS"/>
</dbReference>
<comment type="caution">
    <text evidence="2">The sequence shown here is derived from an EMBL/GenBank/DDBJ whole genome shotgun (WGS) entry which is preliminary data.</text>
</comment>
<dbReference type="Pfam" id="PF02082">
    <property type="entry name" value="Rrf2"/>
    <property type="match status" value="1"/>
</dbReference>